<evidence type="ECO:0008006" key="3">
    <source>
        <dbReference type="Google" id="ProtNLM"/>
    </source>
</evidence>
<gene>
    <name evidence="1" type="ORF">DL89DRAFT_284544</name>
</gene>
<sequence>MVASLTAQAQQTQRMLSVKQLPDVVLLHIAEYLLEATTAQDAWSTEPTHTSLVRMMGVCDRWHSVCAHMCFREAWLGYSEYSRHNEPARDLHEVYGLGLGNLVKRMVLYLPETMFAGGASLPGHLLFLQSISLPRVKELLVCVYQCFSYRPHDIVTTRKGVHQVANIVNMAMPNVESLAISSIEIGYSLPNSDIVPELTGALQYGKSEIHIAAPSALSLDTVAYQGAPQLTTISLGNRVLWTDSLVSAIRLNALVLGTLSIASIPSAKLLQIVRGTDGAPVVYALLASLDIEVNEPKHSRDPSLSIQLAGVEFPKLRRLVFRGEYPFTDDTVLVQNRACLEHLKMTVGAELYTCLTKRTIDQTTGYPFLRSINVSVSCSLRSMQDPHETGPAIPAWLNAVRACALPHSHWCLNLKLLISTLRHKPSHAPAYTSFKSLHHFGRYFLWFRRLIPSLKRASMSTLDEADAQRIAEGFEEAIGQPGGSDYKYVKGLHVGIGINLF</sequence>
<protein>
    <recommendedName>
        <fullName evidence="3">F-box domain-containing protein</fullName>
    </recommendedName>
</protein>
<dbReference type="OrthoDB" id="5587534at2759"/>
<comment type="caution">
    <text evidence="1">The sequence shown here is derived from an EMBL/GenBank/DDBJ whole genome shotgun (WGS) entry which is preliminary data.</text>
</comment>
<dbReference type="CDD" id="cd09917">
    <property type="entry name" value="F-box_SF"/>
    <property type="match status" value="1"/>
</dbReference>
<dbReference type="GeneID" id="63806435"/>
<dbReference type="AlphaFoldDB" id="A0A1Y1W6S9"/>
<organism evidence="1 2">
    <name type="scientific">Linderina pennispora</name>
    <dbReference type="NCBI Taxonomy" id="61395"/>
    <lineage>
        <taxon>Eukaryota</taxon>
        <taxon>Fungi</taxon>
        <taxon>Fungi incertae sedis</taxon>
        <taxon>Zoopagomycota</taxon>
        <taxon>Kickxellomycotina</taxon>
        <taxon>Kickxellomycetes</taxon>
        <taxon>Kickxellales</taxon>
        <taxon>Kickxellaceae</taxon>
        <taxon>Linderina</taxon>
    </lineage>
</organism>
<name>A0A1Y1W6S9_9FUNG</name>
<dbReference type="EMBL" id="MCFD01000008">
    <property type="protein sequence ID" value="ORX69247.1"/>
    <property type="molecule type" value="Genomic_DNA"/>
</dbReference>
<reference evidence="1 2" key="1">
    <citation type="submission" date="2016-07" db="EMBL/GenBank/DDBJ databases">
        <title>Pervasive Adenine N6-methylation of Active Genes in Fungi.</title>
        <authorList>
            <consortium name="DOE Joint Genome Institute"/>
            <person name="Mondo S.J."/>
            <person name="Dannebaum R.O."/>
            <person name="Kuo R.C."/>
            <person name="Labutti K."/>
            <person name="Haridas S."/>
            <person name="Kuo A."/>
            <person name="Salamov A."/>
            <person name="Ahrendt S.R."/>
            <person name="Lipzen A."/>
            <person name="Sullivan W."/>
            <person name="Andreopoulos W.B."/>
            <person name="Clum A."/>
            <person name="Lindquist E."/>
            <person name="Daum C."/>
            <person name="Ramamoorthy G.K."/>
            <person name="Gryganskyi A."/>
            <person name="Culley D."/>
            <person name="Magnuson J.K."/>
            <person name="James T.Y."/>
            <person name="O'Malley M.A."/>
            <person name="Stajich J.E."/>
            <person name="Spatafora J.W."/>
            <person name="Visel A."/>
            <person name="Grigoriev I.V."/>
        </authorList>
    </citation>
    <scope>NUCLEOTIDE SEQUENCE [LARGE SCALE GENOMIC DNA]</scope>
    <source>
        <strain evidence="1 2">ATCC 12442</strain>
    </source>
</reference>
<accession>A0A1Y1W6S9</accession>
<evidence type="ECO:0000313" key="2">
    <source>
        <dbReference type="Proteomes" id="UP000193922"/>
    </source>
</evidence>
<dbReference type="Proteomes" id="UP000193922">
    <property type="component" value="Unassembled WGS sequence"/>
</dbReference>
<proteinExistence type="predicted"/>
<keyword evidence="2" id="KW-1185">Reference proteome</keyword>
<dbReference type="Gene3D" id="1.20.1280.50">
    <property type="match status" value="1"/>
</dbReference>
<evidence type="ECO:0000313" key="1">
    <source>
        <dbReference type="EMBL" id="ORX69247.1"/>
    </source>
</evidence>
<dbReference type="RefSeq" id="XP_040742979.1">
    <property type="nucleotide sequence ID" value="XM_040889787.1"/>
</dbReference>